<feature type="compositionally biased region" description="Polar residues" evidence="5">
    <location>
        <begin position="733"/>
        <end position="750"/>
    </location>
</feature>
<dbReference type="PANTHER" id="PTHR12011:SF347">
    <property type="entry name" value="FI21270P1-RELATED"/>
    <property type="match status" value="1"/>
</dbReference>
<dbReference type="InterPro" id="IPR017981">
    <property type="entry name" value="GPCR_2-like_7TM"/>
</dbReference>
<dbReference type="GO" id="GO:0004930">
    <property type="term" value="F:G protein-coupled receptor activity"/>
    <property type="evidence" value="ECO:0007669"/>
    <property type="project" value="InterPro"/>
</dbReference>
<evidence type="ECO:0000256" key="2">
    <source>
        <dbReference type="ARBA" id="ARBA00022692"/>
    </source>
</evidence>
<dbReference type="InterPro" id="IPR000203">
    <property type="entry name" value="GPS"/>
</dbReference>
<feature type="transmembrane region" description="Helical" evidence="6">
    <location>
        <begin position="438"/>
        <end position="459"/>
    </location>
</feature>
<evidence type="ECO:0000256" key="4">
    <source>
        <dbReference type="ARBA" id="ARBA00023136"/>
    </source>
</evidence>
<gene>
    <name evidence="8" type="primary">Adgrd1-006</name>
</gene>
<feature type="domain" description="G-protein coupled receptors family 2 profile 2" evidence="7">
    <location>
        <begin position="436"/>
        <end position="717"/>
    </location>
</feature>
<keyword evidence="8" id="KW-0675">Receptor</keyword>
<sequence length="750" mass="84073">MNLKYKFERDYFSKNAFEATVRKFLGNSVPGTPYFMASQSGSLYCDFNWTKSDNFTECNGNAYVLCKRLEKKWNTCGNFTYINTGNQEIGAGKEICKALNSSLAHLPTCYDLYCFVNMSFPEQFSCEGDTFLPIARQIRHDKSAFQLPPKNFDINKTQILITKELKWDAINTDETFRQVICQRKSEGESVPNKDPDWGRFMCKEPTYCKSADELRELLTGAVKDRAVGDVVSHLEDIAFSFPLTDLRGSVATATRNIETSDLSESIANGIQTQGSVIRSVNATMNGKRLALAYGQATFNQNISKEWLDKNITVPSQNGVIEQNFIAEQDYVLIDVYDPDKEKKVAASVSFSIKPTDIFESLVVPEVTRTAEGKTFYITDAKYRCAYLRPNGTNYSLSTYGCQLMETTVNFTTCACNHTSVFTVMLAVETVFVSDTLEILTYVAQSTSIVFLTITTAALATVRNTINNDRTMVQINLCIALTFMHCISVFNEVFVRNALLCEISTVSLQFFLLSSGFWMLVEGITLSMKTSKSAIKFTSHDPRVVNTVRVLIGWGIPGGVTAAAAILGFRNGSYIAINPAFSVAEQNQMSEWKYLRCWLEPSYFTFWWSVFIPMALVVLVNLVILIRVAVLICTLQKKPTLPLRNGLQIMFVEHLVKVEVLIETAKSLAVLIPALGTSWIFAFFIGLEATSSQVLLYINVVLNGLQGPFLFLIYCVRGEEVRKALNRELEKRGISTTSQSHSRSNTQPDDQ</sequence>
<keyword evidence="3 6" id="KW-1133">Transmembrane helix</keyword>
<evidence type="ECO:0000256" key="3">
    <source>
        <dbReference type="ARBA" id="ARBA00022989"/>
    </source>
</evidence>
<proteinExistence type="evidence at transcript level"/>
<dbReference type="Gene3D" id="2.60.220.50">
    <property type="match status" value="1"/>
</dbReference>
<dbReference type="AlphaFoldDB" id="A0A6F9D6R1"/>
<keyword evidence="2 6" id="KW-0812">Transmembrane</keyword>
<dbReference type="EMBL" id="LR782741">
    <property type="protein sequence ID" value="CAB3220062.1"/>
    <property type="molecule type" value="mRNA"/>
</dbReference>
<comment type="subcellular location">
    <subcellularLocation>
        <location evidence="1">Membrane</location>
        <topology evidence="1">Multi-pass membrane protein</topology>
    </subcellularLocation>
</comment>
<name>A0A6F9D6R1_9ASCI</name>
<feature type="transmembrane region" description="Helical" evidence="6">
    <location>
        <begin position="547"/>
        <end position="568"/>
    </location>
</feature>
<dbReference type="PANTHER" id="PTHR12011">
    <property type="entry name" value="ADHESION G-PROTEIN COUPLED RECEPTOR"/>
    <property type="match status" value="1"/>
</dbReference>
<dbReference type="InterPro" id="IPR046338">
    <property type="entry name" value="GAIN_dom_sf"/>
</dbReference>
<feature type="transmembrane region" description="Helical" evidence="6">
    <location>
        <begin position="693"/>
        <end position="715"/>
    </location>
</feature>
<evidence type="ECO:0000313" key="8">
    <source>
        <dbReference type="EMBL" id="CAB3220062.1"/>
    </source>
</evidence>
<evidence type="ECO:0000256" key="6">
    <source>
        <dbReference type="SAM" id="Phobius"/>
    </source>
</evidence>
<feature type="transmembrane region" description="Helical" evidence="6">
    <location>
        <begin position="471"/>
        <end position="489"/>
    </location>
</feature>
<evidence type="ECO:0000259" key="7">
    <source>
        <dbReference type="PROSITE" id="PS50261"/>
    </source>
</evidence>
<feature type="transmembrane region" description="Helical" evidence="6">
    <location>
        <begin position="605"/>
        <end position="634"/>
    </location>
</feature>
<dbReference type="PROSITE" id="PS50261">
    <property type="entry name" value="G_PROTEIN_RECEP_F2_4"/>
    <property type="match status" value="1"/>
</dbReference>
<dbReference type="GO" id="GO:0007166">
    <property type="term" value="P:cell surface receptor signaling pathway"/>
    <property type="evidence" value="ECO:0007669"/>
    <property type="project" value="InterPro"/>
</dbReference>
<dbReference type="InterPro" id="IPR000832">
    <property type="entry name" value="GPCR_2_secretin-like"/>
</dbReference>
<accession>A0A6F9D6R1</accession>
<keyword evidence="4 6" id="KW-0472">Membrane</keyword>
<dbReference type="Pfam" id="PF01825">
    <property type="entry name" value="GPS"/>
    <property type="match status" value="1"/>
</dbReference>
<organism evidence="8">
    <name type="scientific">Phallusia mammillata</name>
    <dbReference type="NCBI Taxonomy" id="59560"/>
    <lineage>
        <taxon>Eukaryota</taxon>
        <taxon>Metazoa</taxon>
        <taxon>Chordata</taxon>
        <taxon>Tunicata</taxon>
        <taxon>Ascidiacea</taxon>
        <taxon>Phlebobranchia</taxon>
        <taxon>Ascidiidae</taxon>
        <taxon>Phallusia</taxon>
    </lineage>
</organism>
<dbReference type="GO" id="GO:0005886">
    <property type="term" value="C:plasma membrane"/>
    <property type="evidence" value="ECO:0007669"/>
    <property type="project" value="TreeGrafter"/>
</dbReference>
<dbReference type="Pfam" id="PF00002">
    <property type="entry name" value="7tm_2"/>
    <property type="match status" value="1"/>
</dbReference>
<dbReference type="Gene3D" id="1.20.1070.10">
    <property type="entry name" value="Rhodopsin 7-helix transmembrane proteins"/>
    <property type="match status" value="1"/>
</dbReference>
<feature type="transmembrane region" description="Helical" evidence="6">
    <location>
        <begin position="667"/>
        <end position="687"/>
    </location>
</feature>
<feature type="region of interest" description="Disordered" evidence="5">
    <location>
        <begin position="731"/>
        <end position="750"/>
    </location>
</feature>
<feature type="transmembrane region" description="Helical" evidence="6">
    <location>
        <begin position="509"/>
        <end position="527"/>
    </location>
</feature>
<dbReference type="PRINTS" id="PR00249">
    <property type="entry name" value="GPCRSECRETIN"/>
</dbReference>
<reference evidence="8" key="1">
    <citation type="submission" date="2020-04" db="EMBL/GenBank/DDBJ databases">
        <authorList>
            <person name="Neveu A P."/>
        </authorList>
    </citation>
    <scope>NUCLEOTIDE SEQUENCE</scope>
    <source>
        <tissue evidence="8">Whole embryo</tissue>
    </source>
</reference>
<evidence type="ECO:0000256" key="5">
    <source>
        <dbReference type="SAM" id="MobiDB-lite"/>
    </source>
</evidence>
<protein>
    <submittedName>
        <fullName evidence="8">Adhesion G-protein coupled receptor D1-like</fullName>
    </submittedName>
</protein>
<evidence type="ECO:0000256" key="1">
    <source>
        <dbReference type="ARBA" id="ARBA00004141"/>
    </source>
</evidence>